<gene>
    <name evidence="4" type="ORF">CC1G_12995</name>
</gene>
<sequence>MLPGFISVAAMGVVLVSLGLTVTLAEPVNMTINEDSPLISYEGTWTVGRDPSSIGGRHLVTNDPRATATFSFKGTALYALSPKWPYPVGAFILVDGVRILSLNLQDYTRNGSDNGVATVPADVVGRMEDLPDIDHEVQISVGRVRPQAFAIVDAFIITYDDSTPDDTLPTSSAANSSQQQTSTSPLEPSPSPSETADDEEIVLPPPGKPSLPPGIAAAIGAACSAVGILFILGLLWFTRRRKKAKRSTLDPVDLNPRDDFVADRSNQANPPNAPGGTMTSTDWSSAVSTPNYPGSPNFKGGYGYADTLRSQSSRDHLANTSMGSKGTMSTGGMVTLAPPGHYPDEEGRMTWFSEASSSQSQTALLPNPYGHPDHAQATMLGVPVTMPRHAVGPLALVGSPPPEYELVAGGGNPAAAQGSTAGGASSFPPEKSRSDSTSDLRPGAAAVTQGSSASAAEGANLSRSRTAPSRT</sequence>
<name>A8P6V7_COPC7</name>
<dbReference type="VEuPathDB" id="FungiDB:CC1G_12995"/>
<feature type="compositionally biased region" description="Polar residues" evidence="1">
    <location>
        <begin position="277"/>
        <end position="294"/>
    </location>
</feature>
<organism evidence="4 5">
    <name type="scientific">Coprinopsis cinerea (strain Okayama-7 / 130 / ATCC MYA-4618 / FGSC 9003)</name>
    <name type="common">Inky cap fungus</name>
    <name type="synonym">Hormographiella aspergillata</name>
    <dbReference type="NCBI Taxonomy" id="240176"/>
    <lineage>
        <taxon>Eukaryota</taxon>
        <taxon>Fungi</taxon>
        <taxon>Dikarya</taxon>
        <taxon>Basidiomycota</taxon>
        <taxon>Agaricomycotina</taxon>
        <taxon>Agaricomycetes</taxon>
        <taxon>Agaricomycetidae</taxon>
        <taxon>Agaricales</taxon>
        <taxon>Agaricineae</taxon>
        <taxon>Psathyrellaceae</taxon>
        <taxon>Coprinopsis</taxon>
    </lineage>
</organism>
<evidence type="ECO:0000256" key="3">
    <source>
        <dbReference type="SAM" id="SignalP"/>
    </source>
</evidence>
<accession>A8P6V7</accession>
<feature type="region of interest" description="Disordered" evidence="1">
    <location>
        <begin position="245"/>
        <end position="296"/>
    </location>
</feature>
<evidence type="ECO:0000256" key="1">
    <source>
        <dbReference type="SAM" id="MobiDB-lite"/>
    </source>
</evidence>
<feature type="region of interest" description="Disordered" evidence="1">
    <location>
        <begin position="405"/>
        <end position="471"/>
    </location>
</feature>
<feature type="compositionally biased region" description="Low complexity" evidence="1">
    <location>
        <begin position="166"/>
        <end position="186"/>
    </location>
</feature>
<protein>
    <submittedName>
        <fullName evidence="4">Uncharacterized protein</fullName>
    </submittedName>
</protein>
<feature type="region of interest" description="Disordered" evidence="1">
    <location>
        <begin position="166"/>
        <end position="209"/>
    </location>
</feature>
<feature type="compositionally biased region" description="Polar residues" evidence="1">
    <location>
        <begin position="461"/>
        <end position="471"/>
    </location>
</feature>
<keyword evidence="2" id="KW-0472">Membrane</keyword>
<dbReference type="EMBL" id="AACS02000005">
    <property type="protein sequence ID" value="EAU82576.1"/>
    <property type="molecule type" value="Genomic_DNA"/>
</dbReference>
<dbReference type="Proteomes" id="UP000001861">
    <property type="component" value="Unassembled WGS sequence"/>
</dbReference>
<dbReference type="RefSeq" id="XP_001839237.1">
    <property type="nucleotide sequence ID" value="XM_001839185.2"/>
</dbReference>
<feature type="compositionally biased region" description="Low complexity" evidence="1">
    <location>
        <begin position="414"/>
        <end position="426"/>
    </location>
</feature>
<feature type="region of interest" description="Disordered" evidence="1">
    <location>
        <begin position="314"/>
        <end position="333"/>
    </location>
</feature>
<keyword evidence="2" id="KW-0812">Transmembrane</keyword>
<keyword evidence="5" id="KW-1185">Reference proteome</keyword>
<comment type="caution">
    <text evidence="4">The sequence shown here is derived from an EMBL/GenBank/DDBJ whole genome shotgun (WGS) entry which is preliminary data.</text>
</comment>
<feature type="signal peptide" evidence="3">
    <location>
        <begin position="1"/>
        <end position="25"/>
    </location>
</feature>
<dbReference type="InParanoid" id="A8P6V7"/>
<dbReference type="Gene3D" id="2.60.120.260">
    <property type="entry name" value="Galactose-binding domain-like"/>
    <property type="match status" value="1"/>
</dbReference>
<feature type="transmembrane region" description="Helical" evidence="2">
    <location>
        <begin position="215"/>
        <end position="237"/>
    </location>
</feature>
<evidence type="ECO:0000313" key="4">
    <source>
        <dbReference type="EMBL" id="EAU82576.1"/>
    </source>
</evidence>
<proteinExistence type="predicted"/>
<evidence type="ECO:0000256" key="2">
    <source>
        <dbReference type="SAM" id="Phobius"/>
    </source>
</evidence>
<dbReference type="AlphaFoldDB" id="A8P6V7"/>
<feature type="chain" id="PRO_5002724649" evidence="3">
    <location>
        <begin position="26"/>
        <end position="471"/>
    </location>
</feature>
<dbReference type="KEGG" id="cci:CC1G_12995"/>
<evidence type="ECO:0000313" key="5">
    <source>
        <dbReference type="Proteomes" id="UP000001861"/>
    </source>
</evidence>
<feature type="compositionally biased region" description="Low complexity" evidence="1">
    <location>
        <begin position="320"/>
        <end position="333"/>
    </location>
</feature>
<reference evidence="4 5" key="1">
    <citation type="journal article" date="2010" name="Proc. Natl. Acad. Sci. U.S.A.">
        <title>Insights into evolution of multicellular fungi from the assembled chromosomes of the mushroom Coprinopsis cinerea (Coprinus cinereus).</title>
        <authorList>
            <person name="Stajich J.E."/>
            <person name="Wilke S.K."/>
            <person name="Ahren D."/>
            <person name="Au C.H."/>
            <person name="Birren B.W."/>
            <person name="Borodovsky M."/>
            <person name="Burns C."/>
            <person name="Canback B."/>
            <person name="Casselton L.A."/>
            <person name="Cheng C.K."/>
            <person name="Deng J."/>
            <person name="Dietrich F.S."/>
            <person name="Fargo D.C."/>
            <person name="Farman M.L."/>
            <person name="Gathman A.C."/>
            <person name="Goldberg J."/>
            <person name="Guigo R."/>
            <person name="Hoegger P.J."/>
            <person name="Hooker J.B."/>
            <person name="Huggins A."/>
            <person name="James T.Y."/>
            <person name="Kamada T."/>
            <person name="Kilaru S."/>
            <person name="Kodira C."/>
            <person name="Kues U."/>
            <person name="Kupfer D."/>
            <person name="Kwan H.S."/>
            <person name="Lomsadze A."/>
            <person name="Li W."/>
            <person name="Lilly W.W."/>
            <person name="Ma L.J."/>
            <person name="Mackey A.J."/>
            <person name="Manning G."/>
            <person name="Martin F."/>
            <person name="Muraguchi H."/>
            <person name="Natvig D.O."/>
            <person name="Palmerini H."/>
            <person name="Ramesh M.A."/>
            <person name="Rehmeyer C.J."/>
            <person name="Roe B.A."/>
            <person name="Shenoy N."/>
            <person name="Stanke M."/>
            <person name="Ter-Hovhannisyan V."/>
            <person name="Tunlid A."/>
            <person name="Velagapudi R."/>
            <person name="Vision T.J."/>
            <person name="Zeng Q."/>
            <person name="Zolan M.E."/>
            <person name="Pukkila P.J."/>
        </authorList>
    </citation>
    <scope>NUCLEOTIDE SEQUENCE [LARGE SCALE GENOMIC DNA]</scope>
    <source>
        <strain evidence="5">Okayama-7 / 130 / ATCC MYA-4618 / FGSC 9003</strain>
    </source>
</reference>
<dbReference type="OrthoDB" id="3234968at2759"/>
<keyword evidence="2" id="KW-1133">Transmembrane helix</keyword>
<dbReference type="GeneID" id="6015855"/>
<keyword evidence="3" id="KW-0732">Signal</keyword>